<evidence type="ECO:0000313" key="1">
    <source>
        <dbReference type="EMBL" id="CAD1472763.1"/>
    </source>
</evidence>
<proteinExistence type="predicted"/>
<organism evidence="1 2">
    <name type="scientific">Heterotrigona itama</name>
    <dbReference type="NCBI Taxonomy" id="395501"/>
    <lineage>
        <taxon>Eukaryota</taxon>
        <taxon>Metazoa</taxon>
        <taxon>Ecdysozoa</taxon>
        <taxon>Arthropoda</taxon>
        <taxon>Hexapoda</taxon>
        <taxon>Insecta</taxon>
        <taxon>Pterygota</taxon>
        <taxon>Neoptera</taxon>
        <taxon>Endopterygota</taxon>
        <taxon>Hymenoptera</taxon>
        <taxon>Apocrita</taxon>
        <taxon>Aculeata</taxon>
        <taxon>Apoidea</taxon>
        <taxon>Anthophila</taxon>
        <taxon>Apidae</taxon>
        <taxon>Heterotrigona</taxon>
    </lineage>
</organism>
<sequence length="181" mass="20507">MDQDSLAYKTLDGKIGQLAVSMNRSMSEINKNIETMLKLIEKKDNRRGQEIVELANKFIIHVNMTDDSSQPGTSRNKCSKRLTIPGAQKATTLIRTIKTLKGQDDLGVEDFIQDIRDARLQCNDKHMLLKLILSEKITGQAERSISFEELYDAFRTHVTSQITISTARAKLANNYHLPNEN</sequence>
<feature type="non-terminal residue" evidence="1">
    <location>
        <position position="1"/>
    </location>
</feature>
<dbReference type="OrthoDB" id="7608396at2759"/>
<comment type="caution">
    <text evidence="1">The sequence shown here is derived from an EMBL/GenBank/DDBJ whole genome shotgun (WGS) entry which is preliminary data.</text>
</comment>
<name>A0A6V7H5F9_9HYME</name>
<evidence type="ECO:0000313" key="2">
    <source>
        <dbReference type="Proteomes" id="UP000752696"/>
    </source>
</evidence>
<dbReference type="Proteomes" id="UP000752696">
    <property type="component" value="Unassembled WGS sequence"/>
</dbReference>
<accession>A0A6V7H5F9</accession>
<reference evidence="1" key="1">
    <citation type="submission" date="2020-07" db="EMBL/GenBank/DDBJ databases">
        <authorList>
            <person name="Nazaruddin N."/>
        </authorList>
    </citation>
    <scope>NUCLEOTIDE SEQUENCE</scope>
</reference>
<keyword evidence="2" id="KW-1185">Reference proteome</keyword>
<dbReference type="EMBL" id="CAJDYZ010005757">
    <property type="protein sequence ID" value="CAD1472763.1"/>
    <property type="molecule type" value="Genomic_DNA"/>
</dbReference>
<protein>
    <submittedName>
        <fullName evidence="1">Uncharacterized protein</fullName>
    </submittedName>
</protein>
<dbReference type="AlphaFoldDB" id="A0A6V7H5F9"/>
<gene>
    <name evidence="1" type="ORF">MHI_LOCUS316940</name>
</gene>